<evidence type="ECO:0000256" key="3">
    <source>
        <dbReference type="SAM" id="SignalP"/>
    </source>
</evidence>
<dbReference type="Pfam" id="PF19056">
    <property type="entry name" value="WD40_2"/>
    <property type="match status" value="1"/>
</dbReference>
<feature type="non-terminal residue" evidence="5">
    <location>
        <position position="1"/>
    </location>
</feature>
<evidence type="ECO:0000256" key="1">
    <source>
        <dbReference type="ARBA" id="ARBA00022553"/>
    </source>
</evidence>
<evidence type="ECO:0000313" key="5">
    <source>
        <dbReference type="RefSeq" id="XP_006822627.1"/>
    </source>
</evidence>
<evidence type="ECO:0000313" key="4">
    <source>
        <dbReference type="Proteomes" id="UP000694865"/>
    </source>
</evidence>
<keyword evidence="1" id="KW-0597">Phosphoprotein</keyword>
<gene>
    <name evidence="5" type="primary">LOC102809193</name>
</gene>
<organism evidence="4 5">
    <name type="scientific">Saccoglossus kowalevskii</name>
    <name type="common">Acorn worm</name>
    <dbReference type="NCBI Taxonomy" id="10224"/>
    <lineage>
        <taxon>Eukaryota</taxon>
        <taxon>Metazoa</taxon>
        <taxon>Hemichordata</taxon>
        <taxon>Enteropneusta</taxon>
        <taxon>Harrimaniidae</taxon>
        <taxon>Saccoglossus</taxon>
    </lineage>
</organism>
<dbReference type="Proteomes" id="UP000694865">
    <property type="component" value="Unplaced"/>
</dbReference>
<sequence length="289" mass="32175">GVWLLEEPHVSLLTVAPVLSLLPVDNCMWCASGNGVFIVNANTVQRQASFNVHNDARVCVQFMVKAGIGVWVSMRNKATIRLFHTETMQYLQEINIAAPIGRMLQGLESRTKSFFHNRQVFVTSLLACQGSLWVGTSVGVLLDLPTPKLEGVPLINGPARVCYHTHVGPVRFLVATRRKKLPGWQFVRPDLLRSEDGDSYSLTSEDGAEDPLETSSAATVAMTTKPQSYMAFTFDEDEENQGQNSEVFVDAGDVVTTSTSKSPRRHKGIRYCWSSNVGRVWRRRSLVFE</sequence>
<dbReference type="PANTHER" id="PTHR12877">
    <property type="entry name" value="RHO GUANINE NUCLEOTIDE EXCHANGE FACTOR"/>
    <property type="match status" value="1"/>
</dbReference>
<reference evidence="5" key="1">
    <citation type="submission" date="2025-08" db="UniProtKB">
        <authorList>
            <consortium name="RefSeq"/>
        </authorList>
    </citation>
    <scope>IDENTIFICATION</scope>
    <source>
        <tissue evidence="5">Testes</tissue>
    </source>
</reference>
<proteinExistence type="predicted"/>
<dbReference type="InterPro" id="IPR039919">
    <property type="entry name" value="ARHGEF10/ARHGEF17"/>
</dbReference>
<feature type="non-terminal residue" evidence="5">
    <location>
        <position position="289"/>
    </location>
</feature>
<dbReference type="InterPro" id="IPR036322">
    <property type="entry name" value="WD40_repeat_dom_sf"/>
</dbReference>
<dbReference type="RefSeq" id="XP_006822627.1">
    <property type="nucleotide sequence ID" value="XM_006822564.1"/>
</dbReference>
<dbReference type="PANTHER" id="PTHR12877:SF7">
    <property type="entry name" value="RHO GUANINE NUCLEOTIDE EXCHANGE FACTOR 10-LIKE PROTEIN"/>
    <property type="match status" value="1"/>
</dbReference>
<feature type="chain" id="PRO_5047357960" evidence="3">
    <location>
        <begin position="21"/>
        <end position="289"/>
    </location>
</feature>
<keyword evidence="2" id="KW-0344">Guanine-nucleotide releasing factor</keyword>
<keyword evidence="4" id="KW-1185">Reference proteome</keyword>
<evidence type="ECO:0000256" key="2">
    <source>
        <dbReference type="ARBA" id="ARBA00022658"/>
    </source>
</evidence>
<dbReference type="GeneID" id="102809193"/>
<keyword evidence="3" id="KW-0732">Signal</keyword>
<dbReference type="SUPFAM" id="SSF50978">
    <property type="entry name" value="WD40 repeat-like"/>
    <property type="match status" value="1"/>
</dbReference>
<feature type="signal peptide" evidence="3">
    <location>
        <begin position="1"/>
        <end position="20"/>
    </location>
</feature>
<protein>
    <submittedName>
        <fullName evidence="5">Rho guanine nucleotide exchange factor 10-like protein-like</fullName>
    </submittedName>
</protein>
<name>A0ABM0MRI6_SACKO</name>
<accession>A0ABM0MRI6</accession>